<dbReference type="GO" id="GO:0016020">
    <property type="term" value="C:membrane"/>
    <property type="evidence" value="ECO:0007669"/>
    <property type="project" value="UniProtKB-SubCell"/>
</dbReference>
<dbReference type="InterPro" id="IPR001129">
    <property type="entry name" value="Membr-assoc_MAPEG"/>
</dbReference>
<dbReference type="SUPFAM" id="SSF161084">
    <property type="entry name" value="MAPEG domain-like"/>
    <property type="match status" value="1"/>
</dbReference>
<dbReference type="PANTHER" id="PTHR35371:SF1">
    <property type="entry name" value="BLR7753 PROTEIN"/>
    <property type="match status" value="1"/>
</dbReference>
<evidence type="ECO:0000256" key="2">
    <source>
        <dbReference type="ARBA" id="ARBA00022692"/>
    </source>
</evidence>
<keyword evidence="3 5" id="KW-1133">Transmembrane helix</keyword>
<evidence type="ECO:0000256" key="1">
    <source>
        <dbReference type="ARBA" id="ARBA00004370"/>
    </source>
</evidence>
<evidence type="ECO:0000256" key="3">
    <source>
        <dbReference type="ARBA" id="ARBA00022989"/>
    </source>
</evidence>
<dbReference type="PANTHER" id="PTHR35371">
    <property type="entry name" value="INNER MEMBRANE PROTEIN"/>
    <property type="match status" value="1"/>
</dbReference>
<organism evidence="6">
    <name type="scientific">Lysobacter firmicutimachus</name>
    <dbReference type="NCBI Taxonomy" id="1792846"/>
    <lineage>
        <taxon>Bacteria</taxon>
        <taxon>Pseudomonadati</taxon>
        <taxon>Pseudomonadota</taxon>
        <taxon>Gammaproteobacteria</taxon>
        <taxon>Lysobacterales</taxon>
        <taxon>Lysobacteraceae</taxon>
        <taxon>Lysobacter</taxon>
    </lineage>
</organism>
<dbReference type="AlphaFoldDB" id="A0AAU8MQD0"/>
<dbReference type="InterPro" id="IPR023352">
    <property type="entry name" value="MAPEG-like_dom_sf"/>
</dbReference>
<feature type="transmembrane region" description="Helical" evidence="5">
    <location>
        <begin position="97"/>
        <end position="122"/>
    </location>
</feature>
<keyword evidence="2 5" id="KW-0812">Transmembrane</keyword>
<proteinExistence type="predicted"/>
<protein>
    <submittedName>
        <fullName evidence="6">MAPEG family protein</fullName>
    </submittedName>
</protein>
<dbReference type="RefSeq" id="WP_363796354.1">
    <property type="nucleotide sequence ID" value="NZ_CP159925.1"/>
</dbReference>
<comment type="subcellular location">
    <subcellularLocation>
        <location evidence="1">Membrane</location>
    </subcellularLocation>
</comment>
<accession>A0AAU8MQD0</accession>
<evidence type="ECO:0000313" key="6">
    <source>
        <dbReference type="EMBL" id="XCO73306.1"/>
    </source>
</evidence>
<evidence type="ECO:0000256" key="5">
    <source>
        <dbReference type="SAM" id="Phobius"/>
    </source>
</evidence>
<keyword evidence="4 5" id="KW-0472">Membrane</keyword>
<evidence type="ECO:0000256" key="4">
    <source>
        <dbReference type="ARBA" id="ARBA00023136"/>
    </source>
</evidence>
<dbReference type="Gene3D" id="1.20.120.550">
    <property type="entry name" value="Membrane associated eicosanoid/glutathione metabolism-like domain"/>
    <property type="match status" value="1"/>
</dbReference>
<gene>
    <name evidence="6" type="ORF">ABU614_12950</name>
</gene>
<dbReference type="Pfam" id="PF01124">
    <property type="entry name" value="MAPEG"/>
    <property type="match status" value="1"/>
</dbReference>
<sequence>MSAELQMLAWSIALGIVHLLVNAGFMTAQRGLRWNAGARDGTPEPLAGVAARMERAWRNFLETFPLFAAAALAVQLAGRGSDDTALGAQLYFWARLVYVPVYAAGIPYLRSAVWAVALWGLLKLLWALF</sequence>
<feature type="transmembrane region" description="Helical" evidence="5">
    <location>
        <begin position="6"/>
        <end position="25"/>
    </location>
</feature>
<reference evidence="6" key="1">
    <citation type="submission" date="2024-06" db="EMBL/GenBank/DDBJ databases">
        <authorList>
            <person name="Li S."/>
        </authorList>
    </citation>
    <scope>NUCLEOTIDE SEQUENCE</scope>
    <source>
        <strain evidence="6">SR10</strain>
    </source>
</reference>
<dbReference type="EMBL" id="CP159925">
    <property type="protein sequence ID" value="XCO73306.1"/>
    <property type="molecule type" value="Genomic_DNA"/>
</dbReference>
<name>A0AAU8MQD0_9GAMM</name>